<dbReference type="KEGG" id="bfo:118407155"/>
<feature type="compositionally biased region" description="Polar residues" evidence="1">
    <location>
        <begin position="534"/>
        <end position="543"/>
    </location>
</feature>
<dbReference type="GeneID" id="118407155"/>
<evidence type="ECO:0000313" key="3">
    <source>
        <dbReference type="Proteomes" id="UP000001554"/>
    </source>
</evidence>
<dbReference type="Pfam" id="PF14973">
    <property type="entry name" value="TINF2_N"/>
    <property type="match status" value="1"/>
</dbReference>
<feature type="domain" description="TERF1-interacting nuclear factor 2 N-terminal" evidence="2">
    <location>
        <begin position="40"/>
        <end position="110"/>
    </location>
</feature>
<feature type="compositionally biased region" description="Low complexity" evidence="1">
    <location>
        <begin position="218"/>
        <end position="235"/>
    </location>
</feature>
<sequence length="586" mass="65045">MSVMLHILADKFELCLASSKLKELFPKEGEKLPPALEHDPTLKKELTQLNRRSSQFRQLTLDLILDRERREMYLQSEMEEEYGAEFSLTLNDLVAKFVQTVEDYLPIPVIEEISSNEQYLSPTDDCSPAVSSLLAVLEVTNGNPSTADLITLVHELETVSTTRTRKQNCLPSSSRYQAKLPSTFKSPQTKEKTIKTDRSSPMIPHGDSVEKDSAAQESTSTGSSVSQTTVCSGGTHTTLSDSSDVEIVEVSSESNSECSLRGKKATRLLKEMDTRNVRRVKTSLRNKSSVCTRAKGLDAGNSTTKGKELKKVKAKSPLSWNSWENTLRNDLIGSKSKGNKKITDFKSFSVDKQEMKEMTEDTDDETQCSKESSAGRNSAHDDKIGAEERTVRNEEDPGSDQDHISSPLVITLDSSIDSDTSITSPLLLENLEEQSLWKMKRQREEEQLSTEHSRKKRRKLDFQEKSSSDNQVPVADLQETSKVDKVQLEEESCQHPERESTTEEVANQSSCSGELATDDKVDKSEDEDTYAESGPSSQVNISLNAEGHSIEVLQETAKESTSPCSVVGSQGGTQPFSPIRARSYTT</sequence>
<feature type="compositionally biased region" description="Polar residues" evidence="1">
    <location>
        <begin position="559"/>
        <end position="576"/>
    </location>
</feature>
<keyword evidence="3" id="KW-1185">Reference proteome</keyword>
<dbReference type="OMA" id="RREMYLQ"/>
<feature type="region of interest" description="Disordered" evidence="1">
    <location>
        <begin position="353"/>
        <end position="406"/>
    </location>
</feature>
<feature type="region of interest" description="Disordered" evidence="1">
    <location>
        <begin position="439"/>
        <end position="586"/>
    </location>
</feature>
<protein>
    <submittedName>
        <fullName evidence="4">Uncharacterized protein LOC118407155</fullName>
    </submittedName>
</protein>
<gene>
    <name evidence="4" type="primary">LOC118407155</name>
</gene>
<evidence type="ECO:0000313" key="4">
    <source>
        <dbReference type="RefSeq" id="XP_035663467.1"/>
    </source>
</evidence>
<feature type="compositionally biased region" description="Basic and acidic residues" evidence="1">
    <location>
        <begin position="442"/>
        <end position="452"/>
    </location>
</feature>
<evidence type="ECO:0000259" key="2">
    <source>
        <dbReference type="Pfam" id="PF14973"/>
    </source>
</evidence>
<proteinExistence type="predicted"/>
<dbReference type="AlphaFoldDB" id="A0A9J7HU54"/>
<feature type="compositionally biased region" description="Polar residues" evidence="1">
    <location>
        <begin position="503"/>
        <end position="512"/>
    </location>
</feature>
<evidence type="ECO:0000256" key="1">
    <source>
        <dbReference type="SAM" id="MobiDB-lite"/>
    </source>
</evidence>
<feature type="compositionally biased region" description="Basic and acidic residues" evidence="1">
    <location>
        <begin position="479"/>
        <end position="501"/>
    </location>
</feature>
<dbReference type="InterPro" id="IPR029400">
    <property type="entry name" value="TINF2_N"/>
</dbReference>
<accession>A0A9J7HU54</accession>
<dbReference type="RefSeq" id="XP_035663467.1">
    <property type="nucleotide sequence ID" value="XM_035807574.1"/>
</dbReference>
<reference evidence="3" key="1">
    <citation type="journal article" date="2020" name="Nat. Ecol. Evol.">
        <title>Deeply conserved synteny resolves early events in vertebrate evolution.</title>
        <authorList>
            <person name="Simakov O."/>
            <person name="Marletaz F."/>
            <person name="Yue J.X."/>
            <person name="O'Connell B."/>
            <person name="Jenkins J."/>
            <person name="Brandt A."/>
            <person name="Calef R."/>
            <person name="Tung C.H."/>
            <person name="Huang T.K."/>
            <person name="Schmutz J."/>
            <person name="Satoh N."/>
            <person name="Yu J.K."/>
            <person name="Putnam N.H."/>
            <person name="Green R.E."/>
            <person name="Rokhsar D.S."/>
        </authorList>
    </citation>
    <scope>NUCLEOTIDE SEQUENCE [LARGE SCALE GENOMIC DNA]</scope>
    <source>
        <strain evidence="3">S238N-H82</strain>
    </source>
</reference>
<feature type="region of interest" description="Disordered" evidence="1">
    <location>
        <begin position="177"/>
        <end position="238"/>
    </location>
</feature>
<dbReference type="Proteomes" id="UP000001554">
    <property type="component" value="Chromosome 19"/>
</dbReference>
<feature type="compositionally biased region" description="Basic and acidic residues" evidence="1">
    <location>
        <begin position="188"/>
        <end position="198"/>
    </location>
</feature>
<organism evidence="3 4">
    <name type="scientific">Branchiostoma floridae</name>
    <name type="common">Florida lancelet</name>
    <name type="synonym">Amphioxus</name>
    <dbReference type="NCBI Taxonomy" id="7739"/>
    <lineage>
        <taxon>Eukaryota</taxon>
        <taxon>Metazoa</taxon>
        <taxon>Chordata</taxon>
        <taxon>Cephalochordata</taxon>
        <taxon>Leptocardii</taxon>
        <taxon>Amphioxiformes</taxon>
        <taxon>Branchiostomatidae</taxon>
        <taxon>Branchiostoma</taxon>
    </lineage>
</organism>
<reference evidence="4" key="2">
    <citation type="submission" date="2025-08" db="UniProtKB">
        <authorList>
            <consortium name="RefSeq"/>
        </authorList>
    </citation>
    <scope>IDENTIFICATION</scope>
    <source>
        <strain evidence="4">S238N-H82</strain>
        <tissue evidence="4">Testes</tissue>
    </source>
</reference>
<feature type="compositionally biased region" description="Basic and acidic residues" evidence="1">
    <location>
        <begin position="378"/>
        <end position="403"/>
    </location>
</feature>
<name>A0A9J7HU54_BRAFL</name>